<proteinExistence type="predicted"/>
<dbReference type="OMA" id="HHFDKPD"/>
<dbReference type="KEGG" id="abe:ARB_07512"/>
<dbReference type="RefSeq" id="XP_003014207.1">
    <property type="nucleotide sequence ID" value="XM_003014161.1"/>
</dbReference>
<dbReference type="eggNOG" id="KOG1270">
    <property type="taxonomic scope" value="Eukaryota"/>
</dbReference>
<dbReference type="CDD" id="cd02440">
    <property type="entry name" value="AdoMet_MTases"/>
    <property type="match status" value="1"/>
</dbReference>
<dbReference type="Proteomes" id="UP000008866">
    <property type="component" value="Unassembled WGS sequence"/>
</dbReference>
<accession>D4ATE8</accession>
<evidence type="ECO:0000313" key="2">
    <source>
        <dbReference type="EMBL" id="EFE33567.1"/>
    </source>
</evidence>
<protein>
    <recommendedName>
        <fullName evidence="1">Methyltransferase type 12 domain-containing protein</fullName>
    </recommendedName>
</protein>
<keyword evidence="3" id="KW-1185">Reference proteome</keyword>
<dbReference type="GeneID" id="9521625"/>
<gene>
    <name evidence="2" type="ORF">ARB_07512</name>
</gene>
<dbReference type="EMBL" id="ABSU01000009">
    <property type="protein sequence ID" value="EFE33567.1"/>
    <property type="molecule type" value="Genomic_DNA"/>
</dbReference>
<dbReference type="AlphaFoldDB" id="D4ATE8"/>
<sequence>MTHRHGIWTLSVFGDSAAMFKGGKKVYKSWLEAIHLLFQDLSLYLKINQFLSPLLFLSTIEIQRYSNTMLNIAATNEAHFNAAASTYETRFAEALRIIGNEVGERSRWIYPQWGDTTGDVKPFRMLDYALLPHVSEAIGIDISQNMVEEYNKNIAALGLPTNKMFAKKGNLLSDKPSEGFSEPEYFNFDLVIIGFALHHFKSPDLAMKRLVERLAPGGILVVLDFIEHSIEVEHGVTASGFGPDLRRQFEDAGVGDGFDYVLPDRGVMHGKPPKELRYFLARGERPKSVTTQS</sequence>
<dbReference type="Pfam" id="PF08242">
    <property type="entry name" value="Methyltransf_12"/>
    <property type="match status" value="1"/>
</dbReference>
<feature type="domain" description="Methyltransferase type 12" evidence="1">
    <location>
        <begin position="130"/>
        <end position="220"/>
    </location>
</feature>
<evidence type="ECO:0000259" key="1">
    <source>
        <dbReference type="Pfam" id="PF08242"/>
    </source>
</evidence>
<name>D4ATE8_ARTBC</name>
<dbReference type="STRING" id="663331.D4ATE8"/>
<organism evidence="2 3">
    <name type="scientific">Arthroderma benhamiae (strain ATCC MYA-4681 / CBS 112371)</name>
    <name type="common">Trichophyton mentagrophytes</name>
    <dbReference type="NCBI Taxonomy" id="663331"/>
    <lineage>
        <taxon>Eukaryota</taxon>
        <taxon>Fungi</taxon>
        <taxon>Dikarya</taxon>
        <taxon>Ascomycota</taxon>
        <taxon>Pezizomycotina</taxon>
        <taxon>Eurotiomycetes</taxon>
        <taxon>Eurotiomycetidae</taxon>
        <taxon>Onygenales</taxon>
        <taxon>Arthrodermataceae</taxon>
        <taxon>Trichophyton</taxon>
    </lineage>
</organism>
<comment type="caution">
    <text evidence="2">The sequence shown here is derived from an EMBL/GenBank/DDBJ whole genome shotgun (WGS) entry which is preliminary data.</text>
</comment>
<evidence type="ECO:0000313" key="3">
    <source>
        <dbReference type="Proteomes" id="UP000008866"/>
    </source>
</evidence>
<dbReference type="SUPFAM" id="SSF53335">
    <property type="entry name" value="S-adenosyl-L-methionine-dependent methyltransferases"/>
    <property type="match status" value="1"/>
</dbReference>
<dbReference type="Gene3D" id="3.40.50.150">
    <property type="entry name" value="Vaccinia Virus protein VP39"/>
    <property type="match status" value="1"/>
</dbReference>
<dbReference type="HOGENOM" id="CLU_037990_1_0_1"/>
<reference evidence="3" key="1">
    <citation type="journal article" date="2011" name="Genome Biol.">
        <title>Comparative and functional genomics provide insights into the pathogenicity of dermatophytic fungi.</title>
        <authorList>
            <person name="Burmester A."/>
            <person name="Shelest E."/>
            <person name="Gloeckner G."/>
            <person name="Heddergott C."/>
            <person name="Schindler S."/>
            <person name="Staib P."/>
            <person name="Heidel A."/>
            <person name="Felder M."/>
            <person name="Petzold A."/>
            <person name="Szafranski K."/>
            <person name="Feuermann M."/>
            <person name="Pedruzzi I."/>
            <person name="Priebe S."/>
            <person name="Groth M."/>
            <person name="Winkler R."/>
            <person name="Li W."/>
            <person name="Kniemeyer O."/>
            <person name="Schroeckh V."/>
            <person name="Hertweck C."/>
            <person name="Hube B."/>
            <person name="White T.C."/>
            <person name="Platzer M."/>
            <person name="Guthke R."/>
            <person name="Heitman J."/>
            <person name="Woestemeyer J."/>
            <person name="Zipfel P.F."/>
            <person name="Monod M."/>
            <person name="Brakhage A.A."/>
        </authorList>
    </citation>
    <scope>NUCLEOTIDE SEQUENCE [LARGE SCALE GENOMIC DNA]</scope>
    <source>
        <strain evidence="3">ATCC MYA-4681 / CBS 112371</strain>
    </source>
</reference>
<dbReference type="InterPro" id="IPR013217">
    <property type="entry name" value="Methyltransf_12"/>
</dbReference>
<dbReference type="InterPro" id="IPR029063">
    <property type="entry name" value="SAM-dependent_MTases_sf"/>
</dbReference>